<evidence type="ECO:0000256" key="10">
    <source>
        <dbReference type="PIRNR" id="PIRNR006268"/>
    </source>
</evidence>
<dbReference type="GO" id="GO:0016740">
    <property type="term" value="F:transferase activity"/>
    <property type="evidence" value="ECO:0007669"/>
    <property type="project" value="UniProtKB-UniRule"/>
</dbReference>
<dbReference type="Proteomes" id="UP000184406">
    <property type="component" value="Unassembled WGS sequence"/>
</dbReference>
<comment type="similarity">
    <text evidence="10 12">Belongs to the ApbE family.</text>
</comment>
<keyword evidence="12" id="KW-1003">Cell membrane</keyword>
<dbReference type="PANTHER" id="PTHR30040:SF2">
    <property type="entry name" value="FAD:PROTEIN FMN TRANSFERASE"/>
    <property type="match status" value="1"/>
</dbReference>
<keyword evidence="14" id="KW-1185">Reference proteome</keyword>
<evidence type="ECO:0000256" key="12">
    <source>
        <dbReference type="RuleBase" id="RU363002"/>
    </source>
</evidence>
<dbReference type="PROSITE" id="PS51257">
    <property type="entry name" value="PROKAR_LIPOPROTEIN"/>
    <property type="match status" value="1"/>
</dbReference>
<dbReference type="InterPro" id="IPR003374">
    <property type="entry name" value="ApbE-like_sf"/>
</dbReference>
<keyword evidence="7 10" id="KW-0460">Magnesium</keyword>
<feature type="binding site" evidence="11">
    <location>
        <position position="303"/>
    </location>
    <ligand>
        <name>Mg(2+)</name>
        <dbReference type="ChEBI" id="CHEBI:18420"/>
    </ligand>
</feature>
<evidence type="ECO:0000256" key="4">
    <source>
        <dbReference type="ARBA" id="ARBA00022679"/>
    </source>
</evidence>
<keyword evidence="3 10" id="KW-0285">Flavoprotein</keyword>
<proteinExistence type="inferred from homology"/>
<evidence type="ECO:0000256" key="7">
    <source>
        <dbReference type="ARBA" id="ARBA00022842"/>
    </source>
</evidence>
<comment type="function">
    <text evidence="12">Flavin transferase that catalyzes the transfer of the FMN moiety of FAD and its covalent binding to the hydroxyl group of a threonine residue in a target flavoprotein.</text>
</comment>
<evidence type="ECO:0000256" key="6">
    <source>
        <dbReference type="ARBA" id="ARBA00022827"/>
    </source>
</evidence>
<keyword evidence="12" id="KW-0997">Cell inner membrane</keyword>
<gene>
    <name evidence="13" type="ORF">SAMN03080594_106134</name>
</gene>
<evidence type="ECO:0000256" key="1">
    <source>
        <dbReference type="ARBA" id="ARBA00011955"/>
    </source>
</evidence>
<comment type="cofactor">
    <cofactor evidence="11">
        <name>Mg(2+)</name>
        <dbReference type="ChEBI" id="CHEBI:18420"/>
    </cofactor>
    <cofactor evidence="11">
        <name>Mn(2+)</name>
        <dbReference type="ChEBI" id="CHEBI:29035"/>
    </cofactor>
    <text evidence="11">Magnesium. Can also use manganese.</text>
</comment>
<evidence type="ECO:0000256" key="5">
    <source>
        <dbReference type="ARBA" id="ARBA00022723"/>
    </source>
</evidence>
<dbReference type="Gene3D" id="3.10.520.10">
    <property type="entry name" value="ApbE-like domains"/>
    <property type="match status" value="1"/>
</dbReference>
<dbReference type="GO" id="GO:0046872">
    <property type="term" value="F:metal ion binding"/>
    <property type="evidence" value="ECO:0007669"/>
    <property type="project" value="UniProtKB-UniRule"/>
</dbReference>
<evidence type="ECO:0000256" key="2">
    <source>
        <dbReference type="ARBA" id="ARBA00016337"/>
    </source>
</evidence>
<dbReference type="GO" id="GO:0005886">
    <property type="term" value="C:plasma membrane"/>
    <property type="evidence" value="ECO:0007669"/>
    <property type="project" value="UniProtKB-SubCell"/>
</dbReference>
<evidence type="ECO:0000256" key="9">
    <source>
        <dbReference type="ARBA" id="ARBA00048540"/>
    </source>
</evidence>
<comment type="catalytic activity">
    <reaction evidence="9 10 12">
        <text>L-threonyl-[protein] + FAD = FMN-L-threonyl-[protein] + AMP + H(+)</text>
        <dbReference type="Rhea" id="RHEA:36847"/>
        <dbReference type="Rhea" id="RHEA-COMP:11060"/>
        <dbReference type="Rhea" id="RHEA-COMP:11061"/>
        <dbReference type="ChEBI" id="CHEBI:15378"/>
        <dbReference type="ChEBI" id="CHEBI:30013"/>
        <dbReference type="ChEBI" id="CHEBI:57692"/>
        <dbReference type="ChEBI" id="CHEBI:74257"/>
        <dbReference type="ChEBI" id="CHEBI:456215"/>
        <dbReference type="EC" id="2.7.1.180"/>
    </reaction>
</comment>
<comment type="subcellular location">
    <subcellularLocation>
        <location evidence="12">Cell inner membrane</location>
        <topology evidence="12">Lipid-anchor</topology>
        <orientation evidence="12">Periplasmic side</orientation>
    </subcellularLocation>
</comment>
<organism evidence="13 14">
    <name type="scientific">Arenibacter palladensis</name>
    <dbReference type="NCBI Taxonomy" id="237373"/>
    <lineage>
        <taxon>Bacteria</taxon>
        <taxon>Pseudomonadati</taxon>
        <taxon>Bacteroidota</taxon>
        <taxon>Flavobacteriia</taxon>
        <taxon>Flavobacteriales</taxon>
        <taxon>Flavobacteriaceae</taxon>
        <taxon>Arenibacter</taxon>
    </lineage>
</organism>
<keyword evidence="4 10" id="KW-0808">Transferase</keyword>
<evidence type="ECO:0000313" key="13">
    <source>
        <dbReference type="EMBL" id="SHF67484.1"/>
    </source>
</evidence>
<dbReference type="EC" id="2.7.1.180" evidence="1 10"/>
<dbReference type="SUPFAM" id="SSF143631">
    <property type="entry name" value="ApbE-like"/>
    <property type="match status" value="1"/>
</dbReference>
<accession>A0A1M5DKP4</accession>
<evidence type="ECO:0000256" key="11">
    <source>
        <dbReference type="PIRSR" id="PIRSR006268-2"/>
    </source>
</evidence>
<evidence type="ECO:0000256" key="8">
    <source>
        <dbReference type="ARBA" id="ARBA00031306"/>
    </source>
</evidence>
<keyword evidence="5 10" id="KW-0479">Metal-binding</keyword>
<dbReference type="InterPro" id="IPR024932">
    <property type="entry name" value="ApbE"/>
</dbReference>
<evidence type="ECO:0000256" key="3">
    <source>
        <dbReference type="ARBA" id="ARBA00022630"/>
    </source>
</evidence>
<keyword evidence="12" id="KW-0472">Membrane</keyword>
<protein>
    <recommendedName>
        <fullName evidence="2 10">FAD:protein FMN transferase</fullName>
        <ecNumber evidence="1 10">2.7.1.180</ecNumber>
    </recommendedName>
    <alternativeName>
        <fullName evidence="8 10">Flavin transferase</fullName>
    </alternativeName>
</protein>
<feature type="binding site" evidence="11">
    <location>
        <position position="181"/>
    </location>
    <ligand>
        <name>Mg(2+)</name>
        <dbReference type="ChEBI" id="CHEBI:18420"/>
    </ligand>
</feature>
<dbReference type="Pfam" id="PF02424">
    <property type="entry name" value="ApbE"/>
    <property type="match status" value="1"/>
</dbReference>
<evidence type="ECO:0000313" key="14">
    <source>
        <dbReference type="Proteomes" id="UP000184406"/>
    </source>
</evidence>
<keyword evidence="6 10" id="KW-0274">FAD</keyword>
<name>A0A1M5DKP4_9FLAO</name>
<sequence>MKLIYWNMTDLLKYSVTRLGVIFLILFLAGCRTNESKWVKNVSSGSALGTSYNITYLATTELNFEQEIDSLFQVLNQSMSTYIPTSDISRINAGDSTIVVDGMFREVFELSGKVFEATDGYFDPTVGVLVNAWGFGPGTELEMDSIKVDSLLDYVGFNKVAINYDSTIKKADPAIYFDFNAIAKGYAVDRLAVLLRNKGITDFLIEVGGELVAQGENRLKDKKWVVAIDDPMMEESRTYKRTLYMKDIAMASSGNYRKFKIDPETGAKYVHTIDPKTGYTKSSNILATSVMAKDCATADAFATSFMAMDLEKTKTILAQHKELEGYIIYLDPEGNVLEYMTNGFKENVLE</sequence>
<feature type="binding site" evidence="11">
    <location>
        <position position="299"/>
    </location>
    <ligand>
        <name>Mg(2+)</name>
        <dbReference type="ChEBI" id="CHEBI:18420"/>
    </ligand>
</feature>
<keyword evidence="12 13" id="KW-0449">Lipoprotein</keyword>
<dbReference type="PIRSF" id="PIRSF006268">
    <property type="entry name" value="ApbE"/>
    <property type="match status" value="1"/>
</dbReference>
<dbReference type="EMBL" id="FQUX01000006">
    <property type="protein sequence ID" value="SHF67484.1"/>
    <property type="molecule type" value="Genomic_DNA"/>
</dbReference>
<dbReference type="AlphaFoldDB" id="A0A1M5DKP4"/>
<reference evidence="14" key="1">
    <citation type="submission" date="2016-11" db="EMBL/GenBank/DDBJ databases">
        <authorList>
            <person name="Varghese N."/>
            <person name="Submissions S."/>
        </authorList>
    </citation>
    <scope>NUCLEOTIDE SEQUENCE [LARGE SCALE GENOMIC DNA]</scope>
    <source>
        <strain evidence="14">DSM 17539</strain>
    </source>
</reference>
<dbReference type="PANTHER" id="PTHR30040">
    <property type="entry name" value="THIAMINE BIOSYNTHESIS LIPOPROTEIN APBE"/>
    <property type="match status" value="1"/>
</dbReference>